<dbReference type="GeneID" id="73380495"/>
<evidence type="ECO:0000256" key="7">
    <source>
        <dbReference type="SAM" id="MobiDB-lite"/>
    </source>
</evidence>
<dbReference type="SMART" id="SM00220">
    <property type="entry name" value="S_TKc"/>
    <property type="match status" value="1"/>
</dbReference>
<keyword evidence="3" id="KW-0808">Transferase</keyword>
<dbReference type="PANTHER" id="PTHR44167:SF23">
    <property type="entry name" value="CDC7 KINASE, ISOFORM A-RELATED"/>
    <property type="match status" value="1"/>
</dbReference>
<dbReference type="Gene3D" id="3.30.200.20">
    <property type="entry name" value="Phosphorylase Kinase, domain 1"/>
    <property type="match status" value="1"/>
</dbReference>
<feature type="region of interest" description="Disordered" evidence="7">
    <location>
        <begin position="1"/>
        <end position="23"/>
    </location>
</feature>
<reference evidence="9" key="1">
    <citation type="journal article" date="2022" name="DNA Res.">
        <title>Genome analysis of five recently described species of the CUG-Ser clade uncovers Candida theae as a new hybrid lineage with pathogenic potential in the Candida parapsilosis species complex.</title>
        <authorList>
            <person name="Mixao V."/>
            <person name="Del Olmo V."/>
            <person name="Hegedusova E."/>
            <person name="Saus E."/>
            <person name="Pryszcz L."/>
            <person name="Cillingova A."/>
            <person name="Nosek J."/>
            <person name="Gabaldon T."/>
        </authorList>
    </citation>
    <scope>NUCLEOTIDE SEQUENCE</scope>
    <source>
        <strain evidence="9">CBS 10844</strain>
    </source>
</reference>
<dbReference type="InterPro" id="IPR011009">
    <property type="entry name" value="Kinase-like_dom_sf"/>
</dbReference>
<feature type="region of interest" description="Disordered" evidence="7">
    <location>
        <begin position="45"/>
        <end position="87"/>
    </location>
</feature>
<dbReference type="GO" id="GO:0005524">
    <property type="term" value="F:ATP binding"/>
    <property type="evidence" value="ECO:0007669"/>
    <property type="project" value="UniProtKB-KW"/>
</dbReference>
<keyword evidence="5" id="KW-0418">Kinase</keyword>
<dbReference type="RefSeq" id="XP_049180103.1">
    <property type="nucleotide sequence ID" value="XM_049324153.1"/>
</dbReference>
<evidence type="ECO:0000256" key="4">
    <source>
        <dbReference type="ARBA" id="ARBA00022741"/>
    </source>
</evidence>
<evidence type="ECO:0000259" key="8">
    <source>
        <dbReference type="PROSITE" id="PS50011"/>
    </source>
</evidence>
<dbReference type="PANTHER" id="PTHR44167">
    <property type="entry name" value="OVARIAN-SPECIFIC SERINE/THREONINE-PROTEIN KINASE LOK-RELATED"/>
    <property type="match status" value="1"/>
</dbReference>
<keyword evidence="10" id="KW-1185">Reference proteome</keyword>
<feature type="domain" description="Protein kinase" evidence="8">
    <location>
        <begin position="206"/>
        <end position="638"/>
    </location>
</feature>
<sequence length="656" mass="74372">MVEEVMTASLSQRHSQSLDSQQDLHASNRSLQTYKTTTGVLRHQLSHSMSSWSQRSRRQQSEDDENNPFKEKHQLSREGASGSVDKNLQLNASKSFIRNSNLLKPSTGGNQGSSNPVPTKLEMDEETEVSTSISRTTLQNSVKHRQNKQAQKRVAEDEDDAETVDKENDAVAVDNEVIDDDDEVSLEVLEEMQKLENSFPILATDYRLIDKIGEGTFSTVYKAEALNGSVQLNTDVWRSPPLKKFKKNNSFALKMRKKKKKNPIVALKQIYVTSSPNRIFNELNLLYMFTGNSRVAPLLDVLRHQDQILAILPYYHHYDFREFYRDLPIKGIKKYLWELFQSLEYVHDRGVIHRDLKPTNFLYDPFKGRGVLVDFGLAEKQVINSPSSNASHITACPCLNNRDKSSGGGSGGSGASAATISHKSISKRFHVKGAYLKTDNRPPRRANRAGTRGFRAPEVLFKCTNQTTQIDVWSAGVIGLSFLTRKFPLFNSPDDTDAIVELALIFGYDQLVRCAALHGCGLEISMNEVTNPAHKGNLIKVLYDFLKKEVDTQGIPSDSVIYDTMDLFSSNGDKFIKPKWEEVDGLSIKTRNEMMNNYATKIENYKDHKYLMELLGCCFKMDPGKRLTAKQILKLPFFYELSHLDHEEYEDDDVIL</sequence>
<dbReference type="SUPFAM" id="SSF56112">
    <property type="entry name" value="Protein kinase-like (PK-like)"/>
    <property type="match status" value="1"/>
</dbReference>
<evidence type="ECO:0000256" key="5">
    <source>
        <dbReference type="ARBA" id="ARBA00022777"/>
    </source>
</evidence>
<feature type="compositionally biased region" description="Polar residues" evidence="7">
    <location>
        <begin position="129"/>
        <end position="141"/>
    </location>
</feature>
<gene>
    <name evidence="9" type="ORF">KGF56_002878</name>
</gene>
<proteinExistence type="predicted"/>
<name>A0AAI9SWH1_9ASCO</name>
<feature type="compositionally biased region" description="Basic and acidic residues" evidence="7">
    <location>
        <begin position="67"/>
        <end position="76"/>
    </location>
</feature>
<evidence type="ECO:0000313" key="9">
    <source>
        <dbReference type="EMBL" id="KAI3404358.2"/>
    </source>
</evidence>
<evidence type="ECO:0000256" key="6">
    <source>
        <dbReference type="ARBA" id="ARBA00022840"/>
    </source>
</evidence>
<dbReference type="PROSITE" id="PS50011">
    <property type="entry name" value="PROTEIN_KINASE_DOM"/>
    <property type="match status" value="1"/>
</dbReference>
<feature type="compositionally biased region" description="Basic residues" evidence="7">
    <location>
        <begin position="142"/>
        <end position="151"/>
    </location>
</feature>
<accession>A0AAI9SWH1</accession>
<dbReference type="CDD" id="cd14019">
    <property type="entry name" value="STKc_Cdc7"/>
    <property type="match status" value="1"/>
</dbReference>
<dbReference type="GO" id="GO:0044773">
    <property type="term" value="P:mitotic DNA damage checkpoint signaling"/>
    <property type="evidence" value="ECO:0007669"/>
    <property type="project" value="TreeGrafter"/>
</dbReference>
<feature type="compositionally biased region" description="Polar residues" evidence="7">
    <location>
        <begin position="100"/>
        <end position="117"/>
    </location>
</feature>
<feature type="region of interest" description="Disordered" evidence="7">
    <location>
        <begin position="100"/>
        <end position="164"/>
    </location>
</feature>
<dbReference type="GO" id="GO:0004674">
    <property type="term" value="F:protein serine/threonine kinase activity"/>
    <property type="evidence" value="ECO:0007669"/>
    <property type="project" value="UniProtKB-KW"/>
</dbReference>
<feature type="compositionally biased region" description="Low complexity" evidence="7">
    <location>
        <begin position="45"/>
        <end position="54"/>
    </location>
</feature>
<evidence type="ECO:0000256" key="2">
    <source>
        <dbReference type="ARBA" id="ARBA00022527"/>
    </source>
</evidence>
<comment type="caution">
    <text evidence="9">The sequence shown here is derived from an EMBL/GenBank/DDBJ whole genome shotgun (WGS) entry which is preliminary data.</text>
</comment>
<dbReference type="Proteomes" id="UP001202479">
    <property type="component" value="Unassembled WGS sequence"/>
</dbReference>
<evidence type="ECO:0000256" key="1">
    <source>
        <dbReference type="ARBA" id="ARBA00012513"/>
    </source>
</evidence>
<dbReference type="PROSITE" id="PS00108">
    <property type="entry name" value="PROTEIN_KINASE_ST"/>
    <property type="match status" value="1"/>
</dbReference>
<feature type="compositionally biased region" description="Polar residues" evidence="7">
    <location>
        <begin position="8"/>
        <end position="23"/>
    </location>
</feature>
<protein>
    <recommendedName>
        <fullName evidence="1">non-specific serine/threonine protein kinase</fullName>
        <ecNumber evidence="1">2.7.11.1</ecNumber>
    </recommendedName>
</protein>
<keyword evidence="6" id="KW-0067">ATP-binding</keyword>
<dbReference type="InterPro" id="IPR000719">
    <property type="entry name" value="Prot_kinase_dom"/>
</dbReference>
<dbReference type="EC" id="2.7.11.1" evidence="1"/>
<evidence type="ECO:0000313" key="10">
    <source>
        <dbReference type="Proteomes" id="UP001202479"/>
    </source>
</evidence>
<organism evidence="9 10">
    <name type="scientific">Candida oxycetoniae</name>
    <dbReference type="NCBI Taxonomy" id="497107"/>
    <lineage>
        <taxon>Eukaryota</taxon>
        <taxon>Fungi</taxon>
        <taxon>Dikarya</taxon>
        <taxon>Ascomycota</taxon>
        <taxon>Saccharomycotina</taxon>
        <taxon>Pichiomycetes</taxon>
        <taxon>Debaryomycetaceae</taxon>
        <taxon>Candida/Lodderomyces clade</taxon>
        <taxon>Candida</taxon>
    </lineage>
</organism>
<keyword evidence="2" id="KW-0723">Serine/threonine-protein kinase</keyword>
<dbReference type="EMBL" id="JAHUZD010000104">
    <property type="protein sequence ID" value="KAI3404358.2"/>
    <property type="molecule type" value="Genomic_DNA"/>
</dbReference>
<evidence type="ECO:0000256" key="3">
    <source>
        <dbReference type="ARBA" id="ARBA00022679"/>
    </source>
</evidence>
<dbReference type="Gene3D" id="1.10.510.10">
    <property type="entry name" value="Transferase(Phosphotransferase) domain 1"/>
    <property type="match status" value="1"/>
</dbReference>
<dbReference type="GO" id="GO:0005634">
    <property type="term" value="C:nucleus"/>
    <property type="evidence" value="ECO:0007669"/>
    <property type="project" value="TreeGrafter"/>
</dbReference>
<keyword evidence="4" id="KW-0547">Nucleotide-binding</keyword>
<dbReference type="Pfam" id="PF00069">
    <property type="entry name" value="Pkinase"/>
    <property type="match status" value="2"/>
</dbReference>
<dbReference type="AlphaFoldDB" id="A0AAI9SWH1"/>
<dbReference type="InterPro" id="IPR008271">
    <property type="entry name" value="Ser/Thr_kinase_AS"/>
</dbReference>